<keyword evidence="1" id="KW-0347">Helicase</keyword>
<protein>
    <submittedName>
        <fullName evidence="1">Putative pre-mRNA-splicing factor ATP-dependent RNA helicase-like</fullName>
    </submittedName>
</protein>
<keyword evidence="1" id="KW-0547">Nucleotide-binding</keyword>
<dbReference type="EMBL" id="LXQA010025657">
    <property type="protein sequence ID" value="MCH93727.1"/>
    <property type="molecule type" value="Genomic_DNA"/>
</dbReference>
<name>A0A392N1P5_9FABA</name>
<evidence type="ECO:0000313" key="1">
    <source>
        <dbReference type="EMBL" id="MCH93727.1"/>
    </source>
</evidence>
<proteinExistence type="predicted"/>
<keyword evidence="1" id="KW-0067">ATP-binding</keyword>
<dbReference type="AlphaFoldDB" id="A0A392N1P5"/>
<feature type="non-terminal residue" evidence="1">
    <location>
        <position position="1"/>
    </location>
</feature>
<comment type="caution">
    <text evidence="1">The sequence shown here is derived from an EMBL/GenBank/DDBJ whole genome shotgun (WGS) entry which is preliminary data.</text>
</comment>
<sequence>LVDHTAPHYSDLSNFLKCEAKSVQEKLYRKREKEKDEARIRKRMKPYRAFSAL</sequence>
<reference evidence="1 2" key="1">
    <citation type="journal article" date="2018" name="Front. Plant Sci.">
        <title>Red Clover (Trifolium pratense) and Zigzag Clover (T. medium) - A Picture of Genomic Similarities and Differences.</title>
        <authorList>
            <person name="Dluhosova J."/>
            <person name="Istvanek J."/>
            <person name="Nedelnik J."/>
            <person name="Repkova J."/>
        </authorList>
    </citation>
    <scope>NUCLEOTIDE SEQUENCE [LARGE SCALE GENOMIC DNA]</scope>
    <source>
        <strain evidence="2">cv. 10/8</strain>
        <tissue evidence="1">Leaf</tissue>
    </source>
</reference>
<keyword evidence="2" id="KW-1185">Reference proteome</keyword>
<evidence type="ECO:0000313" key="2">
    <source>
        <dbReference type="Proteomes" id="UP000265520"/>
    </source>
</evidence>
<dbReference type="Proteomes" id="UP000265520">
    <property type="component" value="Unassembled WGS sequence"/>
</dbReference>
<keyword evidence="1" id="KW-0378">Hydrolase</keyword>
<organism evidence="1 2">
    <name type="scientific">Trifolium medium</name>
    <dbReference type="NCBI Taxonomy" id="97028"/>
    <lineage>
        <taxon>Eukaryota</taxon>
        <taxon>Viridiplantae</taxon>
        <taxon>Streptophyta</taxon>
        <taxon>Embryophyta</taxon>
        <taxon>Tracheophyta</taxon>
        <taxon>Spermatophyta</taxon>
        <taxon>Magnoliopsida</taxon>
        <taxon>eudicotyledons</taxon>
        <taxon>Gunneridae</taxon>
        <taxon>Pentapetalae</taxon>
        <taxon>rosids</taxon>
        <taxon>fabids</taxon>
        <taxon>Fabales</taxon>
        <taxon>Fabaceae</taxon>
        <taxon>Papilionoideae</taxon>
        <taxon>50 kb inversion clade</taxon>
        <taxon>NPAAA clade</taxon>
        <taxon>Hologalegina</taxon>
        <taxon>IRL clade</taxon>
        <taxon>Trifolieae</taxon>
        <taxon>Trifolium</taxon>
    </lineage>
</organism>
<accession>A0A392N1P5</accession>
<dbReference type="GO" id="GO:0004386">
    <property type="term" value="F:helicase activity"/>
    <property type="evidence" value="ECO:0007669"/>
    <property type="project" value="UniProtKB-KW"/>
</dbReference>